<dbReference type="RefSeq" id="WP_164046611.1">
    <property type="nucleotide sequence ID" value="NZ_WUFV01000004.1"/>
</dbReference>
<accession>A0A7K3VDA4</accession>
<feature type="region of interest" description="Disordered" evidence="1">
    <location>
        <begin position="73"/>
        <end position="99"/>
    </location>
</feature>
<feature type="compositionally biased region" description="Gly residues" evidence="1">
    <location>
        <begin position="90"/>
        <end position="99"/>
    </location>
</feature>
<evidence type="ECO:0000313" key="3">
    <source>
        <dbReference type="Proteomes" id="UP000471705"/>
    </source>
</evidence>
<evidence type="ECO:0000313" key="2">
    <source>
        <dbReference type="EMBL" id="NEK15086.1"/>
    </source>
</evidence>
<organism evidence="2 3">
    <name type="scientific">Rhizobium leguminosarum</name>
    <dbReference type="NCBI Taxonomy" id="384"/>
    <lineage>
        <taxon>Bacteria</taxon>
        <taxon>Pseudomonadati</taxon>
        <taxon>Pseudomonadota</taxon>
        <taxon>Alphaproteobacteria</taxon>
        <taxon>Hyphomicrobiales</taxon>
        <taxon>Rhizobiaceae</taxon>
        <taxon>Rhizobium/Agrobacterium group</taxon>
        <taxon>Rhizobium</taxon>
    </lineage>
</organism>
<reference evidence="2 3" key="1">
    <citation type="submission" date="2019-12" db="EMBL/GenBank/DDBJ databases">
        <title>Rhizobium genotypes associated with high levels of biological nitrogen fixation by grain legumes in a temperate-maritime cropping system.</title>
        <authorList>
            <person name="Maluk M."/>
            <person name="Francesc Ferrando Molina F."/>
            <person name="Lopez Del Egido L."/>
            <person name="Lafos M."/>
            <person name="Langarica-Fuentes A."/>
            <person name="Gebre Yohannes G."/>
            <person name="Young M.W."/>
            <person name="Martin P."/>
            <person name="Gantlett R."/>
            <person name="Kenicer G."/>
            <person name="Hawes C."/>
            <person name="Begg G.S."/>
            <person name="Quilliam R.S."/>
            <person name="Squire G.R."/>
            <person name="Poole P.S."/>
            <person name="Young P.W."/>
            <person name="Iannetta P.M."/>
            <person name="James E.K."/>
        </authorList>
    </citation>
    <scope>NUCLEOTIDE SEQUENCE [LARGE SCALE GENOMIC DNA]</scope>
    <source>
        <strain evidence="2 3">JHI54</strain>
    </source>
</reference>
<protein>
    <submittedName>
        <fullName evidence="2">Uncharacterized protein</fullName>
    </submittedName>
</protein>
<proteinExistence type="predicted"/>
<dbReference type="AlphaFoldDB" id="A0A7K3VDA4"/>
<comment type="caution">
    <text evidence="2">The sequence shown here is derived from an EMBL/GenBank/DDBJ whole genome shotgun (WGS) entry which is preliminary data.</text>
</comment>
<evidence type="ECO:0000256" key="1">
    <source>
        <dbReference type="SAM" id="MobiDB-lite"/>
    </source>
</evidence>
<gene>
    <name evidence="2" type="ORF">GR257_09490</name>
</gene>
<sequence>MVFKPERFHLRPHPRKSERPALFIAAFDASQPWDLDASFVPIAVDLIGPADQTEWSLAPIQLLGHEGRYGTASLSPAKPDGEAAGLTLVRGGGGRSWGI</sequence>
<dbReference type="EMBL" id="WUFV01000004">
    <property type="protein sequence ID" value="NEK15086.1"/>
    <property type="molecule type" value="Genomic_DNA"/>
</dbReference>
<name>A0A7K3VDA4_RHILE</name>
<dbReference type="Proteomes" id="UP000471705">
    <property type="component" value="Unassembled WGS sequence"/>
</dbReference>